<proteinExistence type="predicted"/>
<dbReference type="EMBL" id="VSSQ01080887">
    <property type="protein sequence ID" value="MPN29953.1"/>
    <property type="molecule type" value="Genomic_DNA"/>
</dbReference>
<gene>
    <name evidence="3" type="primary">yhaM_19</name>
    <name evidence="3" type="ORF">SDC9_177410</name>
</gene>
<name>A0A645H280_9ZZZZ</name>
<feature type="domain" description="HD" evidence="2">
    <location>
        <begin position="9"/>
        <end position="108"/>
    </location>
</feature>
<evidence type="ECO:0000256" key="1">
    <source>
        <dbReference type="ARBA" id="ARBA00022801"/>
    </source>
</evidence>
<dbReference type="InterPro" id="IPR006674">
    <property type="entry name" value="HD_domain"/>
</dbReference>
<keyword evidence="1 3" id="KW-0378">Hydrolase</keyword>
<dbReference type="Pfam" id="PF01966">
    <property type="entry name" value="HD"/>
    <property type="match status" value="1"/>
</dbReference>
<comment type="caution">
    <text evidence="3">The sequence shown here is derived from an EMBL/GenBank/DDBJ whole genome shotgun (WGS) entry which is preliminary data.</text>
</comment>
<dbReference type="InterPro" id="IPR050798">
    <property type="entry name" value="YhaM_exoribonuc/phosphodiest"/>
</dbReference>
<evidence type="ECO:0000259" key="2">
    <source>
        <dbReference type="Pfam" id="PF01966"/>
    </source>
</evidence>
<dbReference type="EC" id="3.1.-.-" evidence="3"/>
<accession>A0A645H280</accession>
<evidence type="ECO:0000313" key="3">
    <source>
        <dbReference type="EMBL" id="MPN29953.1"/>
    </source>
</evidence>
<dbReference type="GO" id="GO:0031125">
    <property type="term" value="P:rRNA 3'-end processing"/>
    <property type="evidence" value="ECO:0007669"/>
    <property type="project" value="TreeGrafter"/>
</dbReference>
<reference evidence="3" key="1">
    <citation type="submission" date="2019-08" db="EMBL/GenBank/DDBJ databases">
        <authorList>
            <person name="Kucharzyk K."/>
            <person name="Murdoch R.W."/>
            <person name="Higgins S."/>
            <person name="Loffler F."/>
        </authorList>
    </citation>
    <scope>NUCLEOTIDE SEQUENCE</scope>
</reference>
<dbReference type="GO" id="GO:0016787">
    <property type="term" value="F:hydrolase activity"/>
    <property type="evidence" value="ECO:0007669"/>
    <property type="project" value="UniProtKB-KW"/>
</dbReference>
<dbReference type="PANTHER" id="PTHR37294">
    <property type="entry name" value="3'-5' EXORIBONUCLEASE YHAM"/>
    <property type="match status" value="1"/>
</dbReference>
<protein>
    <submittedName>
        <fullName evidence="3">3'-5' exoribonuclease YhaM</fullName>
        <ecNumber evidence="3">3.1.-.-</ecNumber>
    </submittedName>
</protein>
<dbReference type="Gene3D" id="1.10.3210.10">
    <property type="entry name" value="Hypothetical protein af1432"/>
    <property type="match status" value="1"/>
</dbReference>
<dbReference type="SUPFAM" id="SSF109604">
    <property type="entry name" value="HD-domain/PDEase-like"/>
    <property type="match status" value="1"/>
</dbReference>
<sequence>MAGLYSEVADRSLLLAGTLLHDFAKIEEFKTSSLGLVTDYSAKGQLLGHLVMGAQEVGRVAEALHTPEEKSVLLQHMILSHRGEPEFGAAVRPICAESELLSFIDMIDSRMEIYRETFQETPAGEFSKRIFALERRVYHHN</sequence>
<organism evidence="3">
    <name type="scientific">bioreactor metagenome</name>
    <dbReference type="NCBI Taxonomy" id="1076179"/>
    <lineage>
        <taxon>unclassified sequences</taxon>
        <taxon>metagenomes</taxon>
        <taxon>ecological metagenomes</taxon>
    </lineage>
</organism>
<dbReference type="PANTHER" id="PTHR37294:SF1">
    <property type="entry name" value="3'-5' EXORIBONUCLEASE YHAM"/>
    <property type="match status" value="1"/>
</dbReference>
<dbReference type="AlphaFoldDB" id="A0A645H280"/>